<feature type="compositionally biased region" description="Acidic residues" evidence="1">
    <location>
        <begin position="44"/>
        <end position="60"/>
    </location>
</feature>
<feature type="region of interest" description="Disordered" evidence="1">
    <location>
        <begin position="22"/>
        <end position="90"/>
    </location>
</feature>
<proteinExistence type="predicted"/>
<evidence type="ECO:0000256" key="1">
    <source>
        <dbReference type="SAM" id="MobiDB-lite"/>
    </source>
</evidence>
<accession>A0A8G0PK86</accession>
<reference evidence="2 3" key="1">
    <citation type="journal article" date="2021" name="BMC Genomics">
        <title>Telomere-to-telomere genome assembly of asparaginase-producing Trichoderma simmonsii.</title>
        <authorList>
            <person name="Chung D."/>
            <person name="Kwon Y.M."/>
            <person name="Yang Y."/>
        </authorList>
    </citation>
    <scope>NUCLEOTIDE SEQUENCE [LARGE SCALE GENOMIC DNA]</scope>
    <source>
        <strain evidence="2 3">GH-Sj1</strain>
    </source>
</reference>
<protein>
    <submittedName>
        <fullName evidence="2">Uncharacterized protein</fullName>
    </submittedName>
</protein>
<gene>
    <name evidence="2" type="ORF">H0G86_012389</name>
</gene>
<keyword evidence="3" id="KW-1185">Reference proteome</keyword>
<dbReference type="AlphaFoldDB" id="A0A8G0PK86"/>
<evidence type="ECO:0000313" key="2">
    <source>
        <dbReference type="EMBL" id="QYT05496.1"/>
    </source>
</evidence>
<name>A0A8G0PK86_9HYPO</name>
<evidence type="ECO:0000313" key="3">
    <source>
        <dbReference type="Proteomes" id="UP000826661"/>
    </source>
</evidence>
<feature type="compositionally biased region" description="Basic and acidic residues" evidence="1">
    <location>
        <begin position="79"/>
        <end position="90"/>
    </location>
</feature>
<dbReference type="EMBL" id="CP075870">
    <property type="protein sequence ID" value="QYT05496.1"/>
    <property type="molecule type" value="Genomic_DNA"/>
</dbReference>
<organism evidence="2 3">
    <name type="scientific">Trichoderma simmonsii</name>
    <dbReference type="NCBI Taxonomy" id="1491479"/>
    <lineage>
        <taxon>Eukaryota</taxon>
        <taxon>Fungi</taxon>
        <taxon>Dikarya</taxon>
        <taxon>Ascomycota</taxon>
        <taxon>Pezizomycotina</taxon>
        <taxon>Sordariomycetes</taxon>
        <taxon>Hypocreomycetidae</taxon>
        <taxon>Hypocreales</taxon>
        <taxon>Hypocreaceae</taxon>
        <taxon>Trichoderma</taxon>
    </lineage>
</organism>
<sequence length="311" mass="36491">MAPSQKLPAWYYRLVALTIKEDRDVEPDDFDEDISDIDRTPDPSEVDCDCDPDEDCECDDQSSHGSERSYNGSDADYYYELKDEREERKQELREMKMEEREEKERVRKAEGVKEEEVRAAYKSVQQAESKGKPLPPLNSIAGKNFRLYSLDHVDHRYNSTLYPSKYVEFYYFEEGDDTCTSKQPPSRETKIEGQLYLNVDCGCEFALFSPPKQAGLEKYSLKDVEGKFAPTFQFISNDHLIMTVSRDLVFRDVPGHPKDLAPDTFTFYGVRHDYKEEKRLRDEKRKRKRSPSPRDTWFERSHPMGAWSMGW</sequence>
<feature type="compositionally biased region" description="Acidic residues" evidence="1">
    <location>
        <begin position="24"/>
        <end position="35"/>
    </location>
</feature>
<dbReference type="Proteomes" id="UP000826661">
    <property type="component" value="Chromosome VII"/>
</dbReference>
<feature type="region of interest" description="Disordered" evidence="1">
    <location>
        <begin position="279"/>
        <end position="301"/>
    </location>
</feature>